<evidence type="ECO:0000313" key="2">
    <source>
        <dbReference type="EMBL" id="KAK7332623.1"/>
    </source>
</evidence>
<reference evidence="2 3" key="1">
    <citation type="submission" date="2024-01" db="EMBL/GenBank/DDBJ databases">
        <title>The genomes of 5 underutilized Papilionoideae crops provide insights into root nodulation and disease resistanc.</title>
        <authorList>
            <person name="Jiang F."/>
        </authorList>
    </citation>
    <scope>NUCLEOTIDE SEQUENCE [LARGE SCALE GENOMIC DNA]</scope>
    <source>
        <strain evidence="2">JINMINGXINNONG_FW02</strain>
        <tissue evidence="2">Leaves</tissue>
    </source>
</reference>
<protein>
    <submittedName>
        <fullName evidence="2">Uncharacterized protein</fullName>
    </submittedName>
</protein>
<organism evidence="2 3">
    <name type="scientific">Phaseolus coccineus</name>
    <name type="common">Scarlet runner bean</name>
    <name type="synonym">Phaseolus multiflorus</name>
    <dbReference type="NCBI Taxonomy" id="3886"/>
    <lineage>
        <taxon>Eukaryota</taxon>
        <taxon>Viridiplantae</taxon>
        <taxon>Streptophyta</taxon>
        <taxon>Embryophyta</taxon>
        <taxon>Tracheophyta</taxon>
        <taxon>Spermatophyta</taxon>
        <taxon>Magnoliopsida</taxon>
        <taxon>eudicotyledons</taxon>
        <taxon>Gunneridae</taxon>
        <taxon>Pentapetalae</taxon>
        <taxon>rosids</taxon>
        <taxon>fabids</taxon>
        <taxon>Fabales</taxon>
        <taxon>Fabaceae</taxon>
        <taxon>Papilionoideae</taxon>
        <taxon>50 kb inversion clade</taxon>
        <taxon>NPAAA clade</taxon>
        <taxon>indigoferoid/millettioid clade</taxon>
        <taxon>Phaseoleae</taxon>
        <taxon>Phaseolus</taxon>
    </lineage>
</organism>
<dbReference type="Proteomes" id="UP001374584">
    <property type="component" value="Unassembled WGS sequence"/>
</dbReference>
<dbReference type="EMBL" id="JAYMYR010000011">
    <property type="protein sequence ID" value="KAK7332623.1"/>
    <property type="molecule type" value="Genomic_DNA"/>
</dbReference>
<evidence type="ECO:0000256" key="1">
    <source>
        <dbReference type="SAM" id="Phobius"/>
    </source>
</evidence>
<sequence length="89" mass="10033">MFGTEEGGATYPEDTAKPLAKYCFGLSVVARFLWLRRPPEVTKRKLVSSLLNVLCVLWFLYLSVRTPLAKSIPASVPSHRQRCWQGSCC</sequence>
<feature type="transmembrane region" description="Helical" evidence="1">
    <location>
        <begin position="46"/>
        <end position="64"/>
    </location>
</feature>
<gene>
    <name evidence="2" type="ORF">VNO80_29378</name>
</gene>
<comment type="caution">
    <text evidence="2">The sequence shown here is derived from an EMBL/GenBank/DDBJ whole genome shotgun (WGS) entry which is preliminary data.</text>
</comment>
<evidence type="ECO:0000313" key="3">
    <source>
        <dbReference type="Proteomes" id="UP001374584"/>
    </source>
</evidence>
<dbReference type="AlphaFoldDB" id="A0AAN9LEA0"/>
<accession>A0AAN9LEA0</accession>
<keyword evidence="1" id="KW-0472">Membrane</keyword>
<proteinExistence type="predicted"/>
<keyword evidence="3" id="KW-1185">Reference proteome</keyword>
<keyword evidence="1" id="KW-0812">Transmembrane</keyword>
<keyword evidence="1" id="KW-1133">Transmembrane helix</keyword>
<name>A0AAN9LEA0_PHACN</name>